<dbReference type="InterPro" id="IPR001789">
    <property type="entry name" value="Sig_transdc_resp-reg_receiver"/>
</dbReference>
<protein>
    <recommendedName>
        <fullName evidence="2">Response regulatory domain-containing protein</fullName>
    </recommendedName>
</protein>
<feature type="modified residue" description="4-aspartylphosphate" evidence="1">
    <location>
        <position position="54"/>
    </location>
</feature>
<evidence type="ECO:0000313" key="3">
    <source>
        <dbReference type="EMBL" id="OQM74199.1"/>
    </source>
</evidence>
<comment type="caution">
    <text evidence="3">The sequence shown here is derived from an EMBL/GenBank/DDBJ whole genome shotgun (WGS) entry which is preliminary data.</text>
</comment>
<organism evidence="3 4">
    <name type="scientific">Manganibacter manganicus</name>
    <dbReference type="NCBI Taxonomy" id="1873176"/>
    <lineage>
        <taxon>Bacteria</taxon>
        <taxon>Pseudomonadati</taxon>
        <taxon>Pseudomonadota</taxon>
        <taxon>Alphaproteobacteria</taxon>
        <taxon>Hyphomicrobiales</taxon>
        <taxon>Phyllobacteriaceae</taxon>
        <taxon>Manganibacter</taxon>
    </lineage>
</organism>
<keyword evidence="1" id="KW-0597">Phosphoprotein</keyword>
<gene>
    <name evidence="3" type="ORF">BFN67_04930</name>
</gene>
<evidence type="ECO:0000256" key="1">
    <source>
        <dbReference type="PROSITE-ProRule" id="PRU00169"/>
    </source>
</evidence>
<dbReference type="Proteomes" id="UP000191905">
    <property type="component" value="Unassembled WGS sequence"/>
</dbReference>
<evidence type="ECO:0000313" key="4">
    <source>
        <dbReference type="Proteomes" id="UP000191905"/>
    </source>
</evidence>
<proteinExistence type="predicted"/>
<name>A0A1V8RMJ7_9HYPH</name>
<dbReference type="Pfam" id="PF00072">
    <property type="entry name" value="Response_reg"/>
    <property type="match status" value="1"/>
</dbReference>
<dbReference type="GO" id="GO:0000156">
    <property type="term" value="F:phosphorelay response regulator activity"/>
    <property type="evidence" value="ECO:0007669"/>
    <property type="project" value="InterPro"/>
</dbReference>
<dbReference type="RefSeq" id="WP_080920821.1">
    <property type="nucleotide sequence ID" value="NZ_MDET01000034.1"/>
</dbReference>
<dbReference type="SMART" id="SM00448">
    <property type="entry name" value="REC"/>
    <property type="match status" value="1"/>
</dbReference>
<dbReference type="GO" id="GO:0003677">
    <property type="term" value="F:DNA binding"/>
    <property type="evidence" value="ECO:0007669"/>
    <property type="project" value="InterPro"/>
</dbReference>
<evidence type="ECO:0000259" key="2">
    <source>
        <dbReference type="PROSITE" id="PS50110"/>
    </source>
</evidence>
<dbReference type="InterPro" id="IPR007492">
    <property type="entry name" value="LytTR_DNA-bd_dom"/>
</dbReference>
<dbReference type="SMART" id="SM00850">
    <property type="entry name" value="LytTR"/>
    <property type="match status" value="1"/>
</dbReference>
<dbReference type="EMBL" id="MDET01000034">
    <property type="protein sequence ID" value="OQM74199.1"/>
    <property type="molecule type" value="Genomic_DNA"/>
</dbReference>
<dbReference type="InterPro" id="IPR011006">
    <property type="entry name" value="CheY-like_superfamily"/>
</dbReference>
<dbReference type="PANTHER" id="PTHR37299">
    <property type="entry name" value="TRANSCRIPTIONAL REGULATOR-RELATED"/>
    <property type="match status" value="1"/>
</dbReference>
<dbReference type="AlphaFoldDB" id="A0A1V8RMJ7"/>
<dbReference type="Gene3D" id="3.40.50.2300">
    <property type="match status" value="1"/>
</dbReference>
<sequence length="251" mass="27931">MLRLMLVDDEPRARRGLKRIITRDAGTEIVGEAASIADACQLANTLKPDAIFLDVELGDGHGFDLLDQIYPGSAIVFVTGHSGYAPQAFDVAALDYLLKPVDEDRLSVALERIRRFREQASRDRSTHPDQPQRIHIRLPGRSAIVSADKIALLMAEGDFTRMLMADGHNHFVCRLLRSFEAELAGPPFVRVSRSLLFNLDHVENVAAHDGGRSVVSFGEKLEPVVLGRMPTRRLLRHLRPRADRNAVQTEG</sequence>
<accession>A0A1V8RMJ7</accession>
<keyword evidence="4" id="KW-1185">Reference proteome</keyword>
<dbReference type="PANTHER" id="PTHR37299:SF1">
    <property type="entry name" value="STAGE 0 SPORULATION PROTEIN A HOMOLOG"/>
    <property type="match status" value="1"/>
</dbReference>
<dbReference type="InterPro" id="IPR046947">
    <property type="entry name" value="LytR-like"/>
</dbReference>
<dbReference type="OrthoDB" id="9793421at2"/>
<dbReference type="Pfam" id="PF04397">
    <property type="entry name" value="LytTR"/>
    <property type="match status" value="1"/>
</dbReference>
<dbReference type="PROSITE" id="PS50110">
    <property type="entry name" value="RESPONSE_REGULATORY"/>
    <property type="match status" value="1"/>
</dbReference>
<dbReference type="STRING" id="1873176.BFN67_04930"/>
<reference evidence="3 4" key="1">
    <citation type="journal article" date="2016" name="Int. J. Syst. Evol. Microbiol.">
        <title>Pseudaminobacter manganicus sp. nov., isolated from sludge of a manganese mine.</title>
        <authorList>
            <person name="Li J."/>
            <person name="Huang J."/>
            <person name="Liao S."/>
            <person name="Wang G."/>
        </authorList>
    </citation>
    <scope>NUCLEOTIDE SEQUENCE [LARGE SCALE GENOMIC DNA]</scope>
    <source>
        <strain evidence="3 4">JH-7</strain>
    </source>
</reference>
<dbReference type="Gene3D" id="2.40.50.1020">
    <property type="entry name" value="LytTr DNA-binding domain"/>
    <property type="match status" value="1"/>
</dbReference>
<feature type="domain" description="Response regulatory" evidence="2">
    <location>
        <begin position="3"/>
        <end position="114"/>
    </location>
</feature>
<dbReference type="SUPFAM" id="SSF52172">
    <property type="entry name" value="CheY-like"/>
    <property type="match status" value="1"/>
</dbReference>